<dbReference type="Pfam" id="PF11975">
    <property type="entry name" value="Glyco_hydro_4C"/>
    <property type="match status" value="1"/>
</dbReference>
<dbReference type="CDD" id="cd05297">
    <property type="entry name" value="GH4_alpha_glucosidase_galactosidase"/>
    <property type="match status" value="1"/>
</dbReference>
<keyword evidence="3 10" id="KW-0479">Metal-binding</keyword>
<dbReference type="EC" id="3.2.1.22" evidence="14"/>
<evidence type="ECO:0000256" key="7">
    <source>
        <dbReference type="ARBA" id="ARBA00023277"/>
    </source>
</evidence>
<organism evidence="14 15">
    <name type="scientific">Meiothermus granaticius NBRC 107808</name>
    <dbReference type="NCBI Taxonomy" id="1227551"/>
    <lineage>
        <taxon>Bacteria</taxon>
        <taxon>Thermotogati</taxon>
        <taxon>Deinococcota</taxon>
        <taxon>Deinococci</taxon>
        <taxon>Thermales</taxon>
        <taxon>Thermaceae</taxon>
        <taxon>Meiothermus</taxon>
    </lineage>
</organism>
<evidence type="ECO:0000256" key="11">
    <source>
        <dbReference type="PIRSR" id="PIRSR601088-4"/>
    </source>
</evidence>
<protein>
    <submittedName>
        <fullName evidence="14">Alpha-galactosidase</fullName>
        <ecNumber evidence="14">3.2.1.22</ecNumber>
    </submittedName>
</protein>
<feature type="binding site" evidence="10">
    <location>
        <position position="201"/>
    </location>
    <ligand>
        <name>Mn(2+)</name>
        <dbReference type="ChEBI" id="CHEBI:29035"/>
    </ligand>
</feature>
<dbReference type="OrthoDB" id="9808275at2"/>
<keyword evidence="8 12" id="KW-0326">Glycosidase</keyword>
<dbReference type="InterPro" id="IPR015955">
    <property type="entry name" value="Lactate_DH/Glyco_Ohase_4_C"/>
</dbReference>
<evidence type="ECO:0000256" key="9">
    <source>
        <dbReference type="PIRSR" id="PIRSR601088-2"/>
    </source>
</evidence>
<feature type="site" description="Increases basicity of active site Tyr" evidence="11">
    <location>
        <position position="112"/>
    </location>
</feature>
<keyword evidence="10" id="KW-0170">Cobalt</keyword>
<keyword evidence="5 12" id="KW-0520">NAD</keyword>
<evidence type="ECO:0000313" key="14">
    <source>
        <dbReference type="EMBL" id="RIH93047.1"/>
    </source>
</evidence>
<dbReference type="GO" id="GO:0005975">
    <property type="term" value="P:carbohydrate metabolic process"/>
    <property type="evidence" value="ECO:0007669"/>
    <property type="project" value="InterPro"/>
</dbReference>
<name>A0A399F8P9_9DEIN</name>
<dbReference type="RefSeq" id="WP_119356514.1">
    <property type="nucleotide sequence ID" value="NZ_BJXM01000006.1"/>
</dbReference>
<dbReference type="GO" id="GO:0016616">
    <property type="term" value="F:oxidoreductase activity, acting on the CH-OH group of donors, NAD or NADP as acceptor"/>
    <property type="evidence" value="ECO:0007669"/>
    <property type="project" value="InterPro"/>
</dbReference>
<comment type="cofactor">
    <cofactor evidence="12">
        <name>NAD(+)</name>
        <dbReference type="ChEBI" id="CHEBI:57540"/>
    </cofactor>
    <text evidence="12">Binds 1 NAD(+) per subunit.</text>
</comment>
<dbReference type="PRINTS" id="PR00732">
    <property type="entry name" value="GLHYDRLASE4"/>
</dbReference>
<comment type="caution">
    <text evidence="14">The sequence shown here is derived from an EMBL/GenBank/DDBJ whole genome shotgun (WGS) entry which is preliminary data.</text>
</comment>
<keyword evidence="15" id="KW-1185">Reference proteome</keyword>
<dbReference type="InterPro" id="IPR001088">
    <property type="entry name" value="Glyco_hydro_4"/>
</dbReference>
<evidence type="ECO:0000256" key="4">
    <source>
        <dbReference type="ARBA" id="ARBA00022801"/>
    </source>
</evidence>
<dbReference type="Pfam" id="PF02056">
    <property type="entry name" value="Glyco_hydro_4"/>
    <property type="match status" value="1"/>
</dbReference>
<evidence type="ECO:0000256" key="1">
    <source>
        <dbReference type="ARBA" id="ARBA00001936"/>
    </source>
</evidence>
<evidence type="ECO:0000256" key="12">
    <source>
        <dbReference type="RuleBase" id="RU361152"/>
    </source>
</evidence>
<evidence type="ECO:0000256" key="2">
    <source>
        <dbReference type="ARBA" id="ARBA00010141"/>
    </source>
</evidence>
<comment type="cofactor">
    <cofactor evidence="1">
        <name>Mn(2+)</name>
        <dbReference type="ChEBI" id="CHEBI:29035"/>
    </cofactor>
</comment>
<keyword evidence="6 10" id="KW-0464">Manganese</keyword>
<keyword evidence="4 12" id="KW-0378">Hydrolase</keyword>
<dbReference type="Proteomes" id="UP000266178">
    <property type="component" value="Unassembled WGS sequence"/>
</dbReference>
<reference evidence="14 15" key="1">
    <citation type="submission" date="2018-08" db="EMBL/GenBank/DDBJ databases">
        <title>Meiothermus granaticius genome AF-68 sequencing project.</title>
        <authorList>
            <person name="Da Costa M.S."/>
            <person name="Albuquerque L."/>
            <person name="Raposo P."/>
            <person name="Froufe H.J.C."/>
            <person name="Barroso C.S."/>
            <person name="Egas C."/>
        </authorList>
    </citation>
    <scope>NUCLEOTIDE SEQUENCE [LARGE SCALE GENOMIC DNA]</scope>
    <source>
        <strain evidence="14 15">AF-68</strain>
    </source>
</reference>
<feature type="binding site" evidence="9">
    <location>
        <position position="150"/>
    </location>
    <ligand>
        <name>substrate</name>
    </ligand>
</feature>
<dbReference type="PANTHER" id="PTHR32092:SF6">
    <property type="entry name" value="ALPHA-GALACTOSIDASE"/>
    <property type="match status" value="1"/>
</dbReference>
<dbReference type="AlphaFoldDB" id="A0A399F8P9"/>
<proteinExistence type="inferred from homology"/>
<comment type="similarity">
    <text evidence="2 12">Belongs to the glycosyl hydrolase 4 family.</text>
</comment>
<evidence type="ECO:0000256" key="6">
    <source>
        <dbReference type="ARBA" id="ARBA00023211"/>
    </source>
</evidence>
<dbReference type="SUPFAM" id="SSF51735">
    <property type="entry name" value="NAD(P)-binding Rossmann-fold domains"/>
    <property type="match status" value="1"/>
</dbReference>
<evidence type="ECO:0000256" key="5">
    <source>
        <dbReference type="ARBA" id="ARBA00023027"/>
    </source>
</evidence>
<dbReference type="GO" id="GO:0046872">
    <property type="term" value="F:metal ion binding"/>
    <property type="evidence" value="ECO:0007669"/>
    <property type="project" value="UniProtKB-KW"/>
</dbReference>
<evidence type="ECO:0000256" key="8">
    <source>
        <dbReference type="ARBA" id="ARBA00023295"/>
    </source>
</evidence>
<keyword evidence="10" id="KW-0533">Nickel</keyword>
<evidence type="ECO:0000256" key="3">
    <source>
        <dbReference type="ARBA" id="ARBA00022723"/>
    </source>
</evidence>
<feature type="domain" description="Glycosyl hydrolase family 4 C-terminal" evidence="13">
    <location>
        <begin position="196"/>
        <end position="408"/>
    </location>
</feature>
<dbReference type="GO" id="GO:0004557">
    <property type="term" value="F:alpha-galactosidase activity"/>
    <property type="evidence" value="ECO:0007669"/>
    <property type="project" value="UniProtKB-EC"/>
</dbReference>
<dbReference type="SUPFAM" id="SSF56327">
    <property type="entry name" value="LDH C-terminal domain-like"/>
    <property type="match status" value="1"/>
</dbReference>
<dbReference type="InterPro" id="IPR053715">
    <property type="entry name" value="GH4_Enzyme_sf"/>
</dbReference>
<dbReference type="Gene3D" id="3.90.1820.10">
    <property type="entry name" value="AglA-like glucosidase"/>
    <property type="match status" value="1"/>
</dbReference>
<evidence type="ECO:0000256" key="10">
    <source>
        <dbReference type="PIRSR" id="PIRSR601088-3"/>
    </source>
</evidence>
<sequence>MTARPKITLIGAGSAVFARQIVTDILSIEGLPTGRFALVDLDPERLELARRITERVIQLKGRDWEVQASTERKEVLAGSDFVINTIEVGGLENVRYDYEIPLKYGVDQCIGDTIGPGGIFKALRTGAAWLEILRDIERLCPHAVVMNYTNPMSILTLVGLEATRLQVVGLCHSVQGSSQQLAEYLQVPYEQLDWRCAGINHNAWFTRLEVGGVDQYPILLERIQDPALYERDPIRFEWVKHFRAYPTESSGHFSEYSPYFRKRPDLITRYTRAGYLGESGFYANHWPQWRKESDEYIRAMLNGREEIPLERSPEYAADIVEAKMLNQAKVIYGNVFNHGLIDNLGPGCVEVPCLVDRKGLQPTHFGPLPEHLAAHNRAHMAVHALMVQAILGKNRQAAKYALMLDPLTAAVCSPAEIDALFEEMWAAEAGFLGAYA</sequence>
<accession>A0A399F8P9</accession>
<dbReference type="EMBL" id="QWLB01000010">
    <property type="protein sequence ID" value="RIH93047.1"/>
    <property type="molecule type" value="Genomic_DNA"/>
</dbReference>
<keyword evidence="10" id="KW-0408">Iron</keyword>
<dbReference type="NCBIfam" id="NF011657">
    <property type="entry name" value="PRK15076.1"/>
    <property type="match status" value="1"/>
</dbReference>
<dbReference type="PANTHER" id="PTHR32092">
    <property type="entry name" value="6-PHOSPHO-BETA-GLUCOSIDASE-RELATED"/>
    <property type="match status" value="1"/>
</dbReference>
<dbReference type="InterPro" id="IPR036291">
    <property type="entry name" value="NAD(P)-bd_dom_sf"/>
</dbReference>
<dbReference type="InterPro" id="IPR022616">
    <property type="entry name" value="Glyco_hydro_4_C"/>
</dbReference>
<feature type="binding site" evidence="10">
    <location>
        <position position="171"/>
    </location>
    <ligand>
        <name>Mn(2+)</name>
        <dbReference type="ChEBI" id="CHEBI:29035"/>
    </ligand>
</feature>
<gene>
    <name evidence="14" type="primary">melA_2</name>
    <name evidence="14" type="ORF">Mgrana_01006</name>
</gene>
<evidence type="ECO:0000313" key="15">
    <source>
        <dbReference type="Proteomes" id="UP000266178"/>
    </source>
</evidence>
<evidence type="ECO:0000259" key="13">
    <source>
        <dbReference type="Pfam" id="PF11975"/>
    </source>
</evidence>
<keyword evidence="7" id="KW-0119">Carbohydrate metabolism</keyword>